<dbReference type="InterPro" id="IPR002110">
    <property type="entry name" value="Ankyrin_rpt"/>
</dbReference>
<evidence type="ECO:0000313" key="3">
    <source>
        <dbReference type="Proteomes" id="UP000007879"/>
    </source>
</evidence>
<sequence length="127" mass="13400">MAASAQNEAEKRLLYLCSKENKEVANVLTDVREILDDPSVRVDATDKDGMTGLMHAAFGGNVELCKLLIEKGADVNSNLHSQGYTALMFATISGSAPVVQLLLEKGASVTATNNVNRTAAQMGGFVG</sequence>
<keyword evidence="1" id="KW-0040">ANK repeat</keyword>
<feature type="repeat" description="ANK" evidence="1">
    <location>
        <begin position="48"/>
        <end position="80"/>
    </location>
</feature>
<reference evidence="2" key="2">
    <citation type="submission" date="2024-06" db="UniProtKB">
        <authorList>
            <consortium name="EnsemblMetazoa"/>
        </authorList>
    </citation>
    <scope>IDENTIFICATION</scope>
</reference>
<dbReference type="PANTHER" id="PTHR24150:SF8">
    <property type="entry name" value="ANKYRIN REPEAT AND MYND DOMAIN-CONTAINING PROTEIN 2"/>
    <property type="match status" value="1"/>
</dbReference>
<feature type="repeat" description="ANK" evidence="1">
    <location>
        <begin position="82"/>
        <end position="114"/>
    </location>
</feature>
<keyword evidence="3" id="KW-1185">Reference proteome</keyword>
<dbReference type="KEGG" id="aqu:105314147"/>
<dbReference type="SUPFAM" id="SSF48403">
    <property type="entry name" value="Ankyrin repeat"/>
    <property type="match status" value="1"/>
</dbReference>
<dbReference type="InterPro" id="IPR036770">
    <property type="entry name" value="Ankyrin_rpt-contain_sf"/>
</dbReference>
<dbReference type="GeneID" id="105314147"/>
<dbReference type="SMART" id="SM00248">
    <property type="entry name" value="ANK"/>
    <property type="match status" value="2"/>
</dbReference>
<dbReference type="PANTHER" id="PTHR24150">
    <property type="entry name" value="ANKYRIN REPEAT AND MYND DOMAIN-CONTAINING PROTEIN 2"/>
    <property type="match status" value="1"/>
</dbReference>
<protein>
    <recommendedName>
        <fullName evidence="4">Ankyrin repeat domain-containing protein</fullName>
    </recommendedName>
</protein>
<evidence type="ECO:0000313" key="2">
    <source>
        <dbReference type="EnsemblMetazoa" id="XP_011406439.1"/>
    </source>
</evidence>
<evidence type="ECO:0000256" key="1">
    <source>
        <dbReference type="PROSITE-ProRule" id="PRU00023"/>
    </source>
</evidence>
<organism evidence="2 3">
    <name type="scientific">Amphimedon queenslandica</name>
    <name type="common">Sponge</name>
    <dbReference type="NCBI Taxonomy" id="400682"/>
    <lineage>
        <taxon>Eukaryota</taxon>
        <taxon>Metazoa</taxon>
        <taxon>Porifera</taxon>
        <taxon>Demospongiae</taxon>
        <taxon>Heteroscleromorpha</taxon>
        <taxon>Haplosclerida</taxon>
        <taxon>Niphatidae</taxon>
        <taxon>Amphimedon</taxon>
    </lineage>
</organism>
<proteinExistence type="predicted"/>
<dbReference type="PROSITE" id="PS50297">
    <property type="entry name" value="ANK_REP_REGION"/>
    <property type="match status" value="2"/>
</dbReference>
<dbReference type="InterPro" id="IPR052452">
    <property type="entry name" value="Ankyrin-MYND_dom_contain_2"/>
</dbReference>
<dbReference type="Gene3D" id="1.25.40.20">
    <property type="entry name" value="Ankyrin repeat-containing domain"/>
    <property type="match status" value="1"/>
</dbReference>
<reference evidence="3" key="1">
    <citation type="journal article" date="2010" name="Nature">
        <title>The Amphimedon queenslandica genome and the evolution of animal complexity.</title>
        <authorList>
            <person name="Srivastava M."/>
            <person name="Simakov O."/>
            <person name="Chapman J."/>
            <person name="Fahey B."/>
            <person name="Gauthier M.E."/>
            <person name="Mitros T."/>
            <person name="Richards G.S."/>
            <person name="Conaco C."/>
            <person name="Dacre M."/>
            <person name="Hellsten U."/>
            <person name="Larroux C."/>
            <person name="Putnam N.H."/>
            <person name="Stanke M."/>
            <person name="Adamska M."/>
            <person name="Darling A."/>
            <person name="Degnan S.M."/>
            <person name="Oakley T.H."/>
            <person name="Plachetzki D.C."/>
            <person name="Zhai Y."/>
            <person name="Adamski M."/>
            <person name="Calcino A."/>
            <person name="Cummins S.F."/>
            <person name="Goodstein D.M."/>
            <person name="Harris C."/>
            <person name="Jackson D.J."/>
            <person name="Leys S.P."/>
            <person name="Shu S."/>
            <person name="Woodcroft B.J."/>
            <person name="Vervoort M."/>
            <person name="Kosik K.S."/>
            <person name="Manning G."/>
            <person name="Degnan B.M."/>
            <person name="Rokhsar D.S."/>
        </authorList>
    </citation>
    <scope>NUCLEOTIDE SEQUENCE [LARGE SCALE GENOMIC DNA]</scope>
</reference>
<dbReference type="EnsemblMetazoa" id="XM_011408137.2">
    <property type="protein sequence ID" value="XP_011406439.1"/>
    <property type="gene ID" value="LOC105314147"/>
</dbReference>
<name>A0AAN0IQN5_AMPQE</name>
<dbReference type="PRINTS" id="PR01415">
    <property type="entry name" value="ANKYRIN"/>
</dbReference>
<dbReference type="PROSITE" id="PS50088">
    <property type="entry name" value="ANK_REPEAT"/>
    <property type="match status" value="2"/>
</dbReference>
<dbReference type="Pfam" id="PF12796">
    <property type="entry name" value="Ank_2"/>
    <property type="match status" value="1"/>
</dbReference>
<dbReference type="Proteomes" id="UP000007879">
    <property type="component" value="Unassembled WGS sequence"/>
</dbReference>
<evidence type="ECO:0008006" key="4">
    <source>
        <dbReference type="Google" id="ProtNLM"/>
    </source>
</evidence>
<accession>A0AAN0IQN5</accession>
<dbReference type="RefSeq" id="XP_011406439.1">
    <property type="nucleotide sequence ID" value="XM_011408137.2"/>
</dbReference>
<dbReference type="AlphaFoldDB" id="A0AAN0IQN5"/>